<evidence type="ECO:0000313" key="7">
    <source>
        <dbReference type="Ensembl" id="ENSACIP00000027791.1"/>
    </source>
</evidence>
<reference evidence="7" key="1">
    <citation type="submission" date="2025-08" db="UniProtKB">
        <authorList>
            <consortium name="Ensembl"/>
        </authorList>
    </citation>
    <scope>IDENTIFICATION</scope>
</reference>
<dbReference type="Pfam" id="PF06140">
    <property type="entry name" value="Ifi-6-16"/>
    <property type="match status" value="1"/>
</dbReference>
<keyword evidence="8" id="KW-1185">Reference proteome</keyword>
<feature type="transmembrane region" description="Helical" evidence="6">
    <location>
        <begin position="38"/>
        <end position="58"/>
    </location>
</feature>
<sequence>CGFPTLRLAAWCAGTVVLTPGILAALGFTSAGTVAGSIAAKLMAYFGLGNLIAFLQPWGEPDNLSYFLSLSLSLSLSLALSLSLSLSLKQIDILPYREGAV</sequence>
<proteinExistence type="inferred from homology"/>
<evidence type="ECO:0000256" key="5">
    <source>
        <dbReference type="ARBA" id="ARBA00023136"/>
    </source>
</evidence>
<comment type="subcellular location">
    <subcellularLocation>
        <location evidence="1">Membrane</location>
        <topology evidence="1">Multi-pass membrane protein</topology>
    </subcellularLocation>
</comment>
<evidence type="ECO:0000313" key="8">
    <source>
        <dbReference type="Proteomes" id="UP000261340"/>
    </source>
</evidence>
<reference evidence="7" key="2">
    <citation type="submission" date="2025-09" db="UniProtKB">
        <authorList>
            <consortium name="Ensembl"/>
        </authorList>
    </citation>
    <scope>IDENTIFICATION</scope>
</reference>
<keyword evidence="4 6" id="KW-1133">Transmembrane helix</keyword>
<name>A0A3Q0SW04_AMPCI</name>
<protein>
    <submittedName>
        <fullName evidence="7">Uncharacterized protein</fullName>
    </submittedName>
</protein>
<keyword evidence="3 6" id="KW-0812">Transmembrane</keyword>
<evidence type="ECO:0000256" key="1">
    <source>
        <dbReference type="ARBA" id="ARBA00004141"/>
    </source>
</evidence>
<comment type="similarity">
    <text evidence="2">Belongs to the IFI6/IFI27 family.</text>
</comment>
<feature type="transmembrane region" description="Helical" evidence="6">
    <location>
        <begin position="6"/>
        <end position="26"/>
    </location>
</feature>
<evidence type="ECO:0000256" key="4">
    <source>
        <dbReference type="ARBA" id="ARBA00022989"/>
    </source>
</evidence>
<dbReference type="Proteomes" id="UP000261340">
    <property type="component" value="Unplaced"/>
</dbReference>
<dbReference type="Ensembl" id="ENSACIT00000028522.1">
    <property type="protein sequence ID" value="ENSACIP00000027791.1"/>
    <property type="gene ID" value="ENSACIG00000021536.1"/>
</dbReference>
<accession>A0A3Q0SW04</accession>
<keyword evidence="5 6" id="KW-0472">Membrane</keyword>
<organism evidence="7 8">
    <name type="scientific">Amphilophus citrinellus</name>
    <name type="common">Midas cichlid</name>
    <name type="synonym">Cichlasoma citrinellum</name>
    <dbReference type="NCBI Taxonomy" id="61819"/>
    <lineage>
        <taxon>Eukaryota</taxon>
        <taxon>Metazoa</taxon>
        <taxon>Chordata</taxon>
        <taxon>Craniata</taxon>
        <taxon>Vertebrata</taxon>
        <taxon>Euteleostomi</taxon>
        <taxon>Actinopterygii</taxon>
        <taxon>Neopterygii</taxon>
        <taxon>Teleostei</taxon>
        <taxon>Neoteleostei</taxon>
        <taxon>Acanthomorphata</taxon>
        <taxon>Ovalentaria</taxon>
        <taxon>Cichlomorphae</taxon>
        <taxon>Cichliformes</taxon>
        <taxon>Cichlidae</taxon>
        <taxon>New World cichlids</taxon>
        <taxon>Cichlasomatinae</taxon>
        <taxon>Heroini</taxon>
        <taxon>Amphilophus</taxon>
    </lineage>
</organism>
<feature type="transmembrane region" description="Helical" evidence="6">
    <location>
        <begin position="64"/>
        <end position="88"/>
    </location>
</feature>
<dbReference type="GO" id="GO:0016020">
    <property type="term" value="C:membrane"/>
    <property type="evidence" value="ECO:0007669"/>
    <property type="project" value="UniProtKB-SubCell"/>
</dbReference>
<dbReference type="InterPro" id="IPR009311">
    <property type="entry name" value="IFI6/IFI27-like"/>
</dbReference>
<dbReference type="InterPro" id="IPR038213">
    <property type="entry name" value="IFI6/IFI27-like_sf"/>
</dbReference>
<dbReference type="AlphaFoldDB" id="A0A3Q0SW04"/>
<dbReference type="Gene3D" id="6.10.110.10">
    <property type="match status" value="1"/>
</dbReference>
<evidence type="ECO:0000256" key="3">
    <source>
        <dbReference type="ARBA" id="ARBA00022692"/>
    </source>
</evidence>
<evidence type="ECO:0000256" key="2">
    <source>
        <dbReference type="ARBA" id="ARBA00007262"/>
    </source>
</evidence>
<dbReference type="STRING" id="61819.ENSACIP00000027791"/>
<evidence type="ECO:0000256" key="6">
    <source>
        <dbReference type="SAM" id="Phobius"/>
    </source>
</evidence>